<dbReference type="Proteomes" id="UP000052023">
    <property type="component" value="Unassembled WGS sequence"/>
</dbReference>
<gene>
    <name evidence="1" type="ORF">CQ13_23190</name>
</gene>
<dbReference type="OrthoDB" id="164285at2"/>
<name>A0A0R3N1Y5_9BRAD</name>
<keyword evidence="2" id="KW-1185">Reference proteome</keyword>
<dbReference type="AlphaFoldDB" id="A0A0R3N1Y5"/>
<comment type="caution">
    <text evidence="1">The sequence shown here is derived from an EMBL/GenBank/DDBJ whole genome shotgun (WGS) entry which is preliminary data.</text>
</comment>
<sequence>MGGELHEGVVAFRPLTPGREAVMLGRVQVGEISPTQNPAGRFPVCFRLNLPDCSSQAWRPARTIADAQRQAIDKINDWLNAADLRPNGAA</sequence>
<reference evidence="1 2" key="1">
    <citation type="submission" date="2014-03" db="EMBL/GenBank/DDBJ databases">
        <title>Bradyrhizobium valentinum sp. nov., isolated from effective nodules of Lupinus mariae-josephae, a lupine endemic of basic-lime soils in Eastern Spain.</title>
        <authorList>
            <person name="Duran D."/>
            <person name="Rey L."/>
            <person name="Navarro A."/>
            <person name="Busquets A."/>
            <person name="Imperial J."/>
            <person name="Ruiz-Argueso T."/>
        </authorList>
    </citation>
    <scope>NUCLEOTIDE SEQUENCE [LARGE SCALE GENOMIC DNA]</scope>
    <source>
        <strain evidence="1 2">Ro19</strain>
    </source>
</reference>
<evidence type="ECO:0000313" key="1">
    <source>
        <dbReference type="EMBL" id="KRR25932.1"/>
    </source>
</evidence>
<dbReference type="RefSeq" id="WP_057843817.1">
    <property type="nucleotide sequence ID" value="NZ_LLYA01000135.1"/>
</dbReference>
<dbReference type="EMBL" id="LLYA01000135">
    <property type="protein sequence ID" value="KRR25932.1"/>
    <property type="molecule type" value="Genomic_DNA"/>
</dbReference>
<proteinExistence type="predicted"/>
<accession>A0A0R3N1Y5</accession>
<evidence type="ECO:0000313" key="2">
    <source>
        <dbReference type="Proteomes" id="UP000052023"/>
    </source>
</evidence>
<organism evidence="1 2">
    <name type="scientific">Bradyrhizobium retamae</name>
    <dbReference type="NCBI Taxonomy" id="1300035"/>
    <lineage>
        <taxon>Bacteria</taxon>
        <taxon>Pseudomonadati</taxon>
        <taxon>Pseudomonadota</taxon>
        <taxon>Alphaproteobacteria</taxon>
        <taxon>Hyphomicrobiales</taxon>
        <taxon>Nitrobacteraceae</taxon>
        <taxon>Bradyrhizobium</taxon>
    </lineage>
</organism>
<protein>
    <submittedName>
        <fullName evidence="1">Uncharacterized protein</fullName>
    </submittedName>
</protein>